<protein>
    <submittedName>
        <fullName evidence="1">Uncharacterized protein</fullName>
    </submittedName>
</protein>
<dbReference type="EMBL" id="CP043529">
    <property type="protein sequence ID" value="QEW37367.1"/>
    <property type="molecule type" value="Genomic_DNA"/>
</dbReference>
<proteinExistence type="predicted"/>
<gene>
    <name evidence="1" type="ORF">VIC01_02954</name>
</gene>
<dbReference type="AlphaFoldDB" id="A0A5P3AUN0"/>
<evidence type="ECO:0000313" key="2">
    <source>
        <dbReference type="Proteomes" id="UP000326091"/>
    </source>
</evidence>
<accession>A0A5P3AUN0</accession>
<name>A0A5P3AUN0_PHOVU</name>
<dbReference type="Proteomes" id="UP000326091">
    <property type="component" value="Chromosome"/>
</dbReference>
<evidence type="ECO:0000313" key="1">
    <source>
        <dbReference type="EMBL" id="QEW37367.1"/>
    </source>
</evidence>
<sequence>MKMAKMLDTGAPRESMFKHILQHIPVKNTPSINILKKTFFYICHITNRQQAIKNTRLWNNKQ</sequence>
<reference evidence="1 2" key="1">
    <citation type="submission" date="2019-09" db="EMBL/GenBank/DDBJ databases">
        <title>Commensal-derived Metabolites Govern Vibrio cholerae Pathogenesis in Host.</title>
        <authorList>
            <person name="Yoon S.S."/>
            <person name="Yoon M.Y."/>
        </authorList>
    </citation>
    <scope>NUCLEOTIDE SEQUENCE [LARGE SCALE GENOMIC DNA]</scope>
    <source>
        <strain evidence="1 2">VIC01</strain>
    </source>
</reference>
<organism evidence="1 2">
    <name type="scientific">Phocaeicola vulgatus</name>
    <name type="common">Bacteroides vulgatus</name>
    <dbReference type="NCBI Taxonomy" id="821"/>
    <lineage>
        <taxon>Bacteria</taxon>
        <taxon>Pseudomonadati</taxon>
        <taxon>Bacteroidota</taxon>
        <taxon>Bacteroidia</taxon>
        <taxon>Bacteroidales</taxon>
        <taxon>Bacteroidaceae</taxon>
        <taxon>Phocaeicola</taxon>
    </lineage>
</organism>